<evidence type="ECO:0008006" key="2">
    <source>
        <dbReference type="Google" id="ProtNLM"/>
    </source>
</evidence>
<dbReference type="Gene3D" id="3.40.50.150">
    <property type="entry name" value="Vaccinia Virus protein VP39"/>
    <property type="match status" value="1"/>
</dbReference>
<dbReference type="EMBL" id="BARU01049821">
    <property type="protein sequence ID" value="GAH96544.1"/>
    <property type="molecule type" value="Genomic_DNA"/>
</dbReference>
<gene>
    <name evidence="1" type="ORF">S03H2_73060</name>
</gene>
<feature type="non-terminal residue" evidence="1">
    <location>
        <position position="1"/>
    </location>
</feature>
<dbReference type="AlphaFoldDB" id="X1L285"/>
<dbReference type="SUPFAM" id="SSF53335">
    <property type="entry name" value="S-adenosyl-L-methionine-dependent methyltransferases"/>
    <property type="match status" value="1"/>
</dbReference>
<reference evidence="1" key="1">
    <citation type="journal article" date="2014" name="Front. Microbiol.">
        <title>High frequency of phylogenetically diverse reductive dehalogenase-homologous genes in deep subseafloor sedimentary metagenomes.</title>
        <authorList>
            <person name="Kawai M."/>
            <person name="Futagami T."/>
            <person name="Toyoda A."/>
            <person name="Takaki Y."/>
            <person name="Nishi S."/>
            <person name="Hori S."/>
            <person name="Arai W."/>
            <person name="Tsubouchi T."/>
            <person name="Morono Y."/>
            <person name="Uchiyama I."/>
            <person name="Ito T."/>
            <person name="Fujiyama A."/>
            <person name="Inagaki F."/>
            <person name="Takami H."/>
        </authorList>
    </citation>
    <scope>NUCLEOTIDE SEQUENCE</scope>
    <source>
        <strain evidence="1">Expedition CK06-06</strain>
    </source>
</reference>
<protein>
    <recommendedName>
        <fullName evidence="2">Methyltransferase domain-containing protein</fullName>
    </recommendedName>
</protein>
<comment type="caution">
    <text evidence="1">The sequence shown here is derived from an EMBL/GenBank/DDBJ whole genome shotgun (WGS) entry which is preliminary data.</text>
</comment>
<evidence type="ECO:0000313" key="1">
    <source>
        <dbReference type="EMBL" id="GAH96544.1"/>
    </source>
</evidence>
<proteinExistence type="predicted"/>
<sequence length="35" mass="3536">GLEAGEILDIGAGTGRIAIPLAEKGIKVFCIEPSP</sequence>
<organism evidence="1">
    <name type="scientific">marine sediment metagenome</name>
    <dbReference type="NCBI Taxonomy" id="412755"/>
    <lineage>
        <taxon>unclassified sequences</taxon>
        <taxon>metagenomes</taxon>
        <taxon>ecological metagenomes</taxon>
    </lineage>
</organism>
<accession>X1L285</accession>
<dbReference type="InterPro" id="IPR029063">
    <property type="entry name" value="SAM-dependent_MTases_sf"/>
</dbReference>
<name>X1L285_9ZZZZ</name>
<feature type="non-terminal residue" evidence="1">
    <location>
        <position position="35"/>
    </location>
</feature>